<reference evidence="3 4" key="1">
    <citation type="journal article" date="2023" name="Microbiol. Resour. Announc.">
        <title>Complete Genome Sequence of Imperialibacter roseus strain P4T.</title>
        <authorList>
            <person name="Tizabi D.R."/>
            <person name="Bachvaroff T."/>
            <person name="Hill R.T."/>
        </authorList>
    </citation>
    <scope>NUCLEOTIDE SEQUENCE [LARGE SCALE GENOMIC DNA]</scope>
    <source>
        <strain evidence="3 4">P4T</strain>
    </source>
</reference>
<organism evidence="3 4">
    <name type="scientific">Imperialibacter roseus</name>
    <dbReference type="NCBI Taxonomy" id="1324217"/>
    <lineage>
        <taxon>Bacteria</taxon>
        <taxon>Pseudomonadati</taxon>
        <taxon>Bacteroidota</taxon>
        <taxon>Cytophagia</taxon>
        <taxon>Cytophagales</taxon>
        <taxon>Flammeovirgaceae</taxon>
        <taxon>Imperialibacter</taxon>
    </lineage>
</organism>
<evidence type="ECO:0000259" key="2">
    <source>
        <dbReference type="Pfam" id="PF13568"/>
    </source>
</evidence>
<evidence type="ECO:0000313" key="4">
    <source>
        <dbReference type="Proteomes" id="UP001302349"/>
    </source>
</evidence>
<keyword evidence="4" id="KW-1185">Reference proteome</keyword>
<dbReference type="Proteomes" id="UP001302349">
    <property type="component" value="Chromosome"/>
</dbReference>
<dbReference type="Pfam" id="PF13568">
    <property type="entry name" value="OMP_b-brl_2"/>
    <property type="match status" value="1"/>
</dbReference>
<feature type="signal peptide" evidence="1">
    <location>
        <begin position="1"/>
        <end position="22"/>
    </location>
</feature>
<feature type="domain" description="Outer membrane protein beta-barrel" evidence="2">
    <location>
        <begin position="86"/>
        <end position="224"/>
    </location>
</feature>
<proteinExistence type="predicted"/>
<dbReference type="InterPro" id="IPR025665">
    <property type="entry name" value="Beta-barrel_OMP_2"/>
</dbReference>
<evidence type="ECO:0000256" key="1">
    <source>
        <dbReference type="SAM" id="SignalP"/>
    </source>
</evidence>
<evidence type="ECO:0000313" key="3">
    <source>
        <dbReference type="EMBL" id="WOK06624.1"/>
    </source>
</evidence>
<feature type="chain" id="PRO_5046252135" evidence="1">
    <location>
        <begin position="23"/>
        <end position="246"/>
    </location>
</feature>
<name>A0ABZ0IQ97_9BACT</name>
<sequence length="246" mass="27523">MQRFILLALSVLTFTFTASGNAGTEPNDNKETQQIHGPRPDLPGKLLINLGSNYFVNAPEGMKTKVFESRPLDLYYTYHFDIPSLKLSFVPGIGFGFDRYSFKKAVGLSYETQNSVTNLVLDSIADVKVLRSKLITNYIDVPLELRFVPNLENKERSVFVGVGGSIGYLFEAHTKFKYEDDGDKKMTKQREDWNLNKIRYSVHARLGIGGFSVYYKMGLSDVFQSGKGPNGINVTANTIGISFNGF</sequence>
<dbReference type="RefSeq" id="WP_317489334.1">
    <property type="nucleotide sequence ID" value="NZ_CP136051.1"/>
</dbReference>
<dbReference type="EMBL" id="CP136051">
    <property type="protein sequence ID" value="WOK06624.1"/>
    <property type="molecule type" value="Genomic_DNA"/>
</dbReference>
<protein>
    <submittedName>
        <fullName evidence="3">Outer membrane beta-barrel protein</fullName>
    </submittedName>
</protein>
<gene>
    <name evidence="3" type="ORF">RT717_26470</name>
</gene>
<accession>A0ABZ0IQ97</accession>
<keyword evidence="1" id="KW-0732">Signal</keyword>